<accession>A0A7V1CYY1</accession>
<evidence type="ECO:0008006" key="3">
    <source>
        <dbReference type="Google" id="ProtNLM"/>
    </source>
</evidence>
<gene>
    <name evidence="2" type="ORF">ENH88_10050</name>
</gene>
<name>A0A7V1CYY1_9GAMM</name>
<proteinExistence type="predicted"/>
<feature type="signal peptide" evidence="1">
    <location>
        <begin position="1"/>
        <end position="23"/>
    </location>
</feature>
<dbReference type="RefSeq" id="WP_064666452.1">
    <property type="nucleotide sequence ID" value="NZ_BDDT01000004.1"/>
</dbReference>
<evidence type="ECO:0000256" key="1">
    <source>
        <dbReference type="SAM" id="SignalP"/>
    </source>
</evidence>
<protein>
    <recommendedName>
        <fullName evidence="3">Lipoprotein</fullName>
    </recommendedName>
</protein>
<reference evidence="2" key="1">
    <citation type="journal article" date="2020" name="mSystems">
        <title>Genome- and Community-Level Interaction Insights into Carbon Utilization and Element Cycling Functions of Hydrothermarchaeota in Hydrothermal Sediment.</title>
        <authorList>
            <person name="Zhou Z."/>
            <person name="Liu Y."/>
            <person name="Xu W."/>
            <person name="Pan J."/>
            <person name="Luo Z.H."/>
            <person name="Li M."/>
        </authorList>
    </citation>
    <scope>NUCLEOTIDE SEQUENCE [LARGE SCALE GENOMIC DNA]</scope>
    <source>
        <strain evidence="2">HyVt-346</strain>
    </source>
</reference>
<dbReference type="AlphaFoldDB" id="A0A7V1CYY1"/>
<organism evidence="2">
    <name type="scientific">Pseudoalteromonas prydzensis</name>
    <dbReference type="NCBI Taxonomy" id="182141"/>
    <lineage>
        <taxon>Bacteria</taxon>
        <taxon>Pseudomonadati</taxon>
        <taxon>Pseudomonadota</taxon>
        <taxon>Gammaproteobacteria</taxon>
        <taxon>Alteromonadales</taxon>
        <taxon>Pseudoalteromonadaceae</taxon>
        <taxon>Pseudoalteromonas</taxon>
    </lineage>
</organism>
<dbReference type="EMBL" id="DRGM01000108">
    <property type="protein sequence ID" value="HEA16769.1"/>
    <property type="molecule type" value="Genomic_DNA"/>
</dbReference>
<dbReference type="Proteomes" id="UP000886188">
    <property type="component" value="Unassembled WGS sequence"/>
</dbReference>
<keyword evidence="1" id="KW-0732">Signal</keyword>
<feature type="chain" id="PRO_5031343375" description="Lipoprotein" evidence="1">
    <location>
        <begin position="24"/>
        <end position="127"/>
    </location>
</feature>
<dbReference type="GeneID" id="303290865"/>
<comment type="caution">
    <text evidence="2">The sequence shown here is derived from an EMBL/GenBank/DDBJ whole genome shotgun (WGS) entry which is preliminary data.</text>
</comment>
<sequence length="127" mass="14486">MKKLIILAATIAALSGCSTLVQMRNFDENLVPQNANTTHTQESVGEAILLACKQLTWKCRIQETGKILGVLDIRKHQLRVNINYNAAQYDIDYKDSINLDYNGEKIHRQYVNWVTNLTRHIDSELAN</sequence>
<dbReference type="OrthoDB" id="9815328at2"/>
<dbReference type="PROSITE" id="PS51257">
    <property type="entry name" value="PROKAR_LIPOPROTEIN"/>
    <property type="match status" value="1"/>
</dbReference>
<evidence type="ECO:0000313" key="2">
    <source>
        <dbReference type="EMBL" id="HEA16769.1"/>
    </source>
</evidence>